<dbReference type="Gene3D" id="1.10.8.60">
    <property type="match status" value="1"/>
</dbReference>
<evidence type="ECO:0000256" key="2">
    <source>
        <dbReference type="ARBA" id="ARBA00022679"/>
    </source>
</evidence>
<evidence type="ECO:0000256" key="6">
    <source>
        <dbReference type="ARBA" id="ARBA00034754"/>
    </source>
</evidence>
<accession>A0A849SCU2</accession>
<name>A0A849SCU2_UNCEI</name>
<dbReference type="InterPro" id="IPR008921">
    <property type="entry name" value="DNA_pol3_clamp-load_cplx_C"/>
</dbReference>
<feature type="non-terminal residue" evidence="8">
    <location>
        <position position="1"/>
    </location>
</feature>
<dbReference type="GO" id="GO:0006261">
    <property type="term" value="P:DNA-templated DNA replication"/>
    <property type="evidence" value="ECO:0007669"/>
    <property type="project" value="TreeGrafter"/>
</dbReference>
<evidence type="ECO:0000313" key="8">
    <source>
        <dbReference type="EMBL" id="NOT33182.1"/>
    </source>
</evidence>
<evidence type="ECO:0000313" key="9">
    <source>
        <dbReference type="Proteomes" id="UP000580839"/>
    </source>
</evidence>
<dbReference type="EMBL" id="JABFRW010000032">
    <property type="protein sequence ID" value="NOT33182.1"/>
    <property type="molecule type" value="Genomic_DNA"/>
</dbReference>
<dbReference type="GO" id="GO:0009360">
    <property type="term" value="C:DNA polymerase III complex"/>
    <property type="evidence" value="ECO:0007669"/>
    <property type="project" value="TreeGrafter"/>
</dbReference>
<keyword evidence="4" id="KW-0235">DNA replication</keyword>
<dbReference type="InterPro" id="IPR027417">
    <property type="entry name" value="P-loop_NTPase"/>
</dbReference>
<dbReference type="AlphaFoldDB" id="A0A849SCU2"/>
<dbReference type="Proteomes" id="UP000580839">
    <property type="component" value="Unassembled WGS sequence"/>
</dbReference>
<evidence type="ECO:0000256" key="7">
    <source>
        <dbReference type="ARBA" id="ARBA00049244"/>
    </source>
</evidence>
<comment type="caution">
    <text evidence="8">The sequence shown here is derived from an EMBL/GenBank/DDBJ whole genome shotgun (WGS) entry which is preliminary data.</text>
</comment>
<sequence length="318" mass="33225">AKGGHFPRALYLEGPDEALKTALLAELRRAWSRAVPEQPLARVMRAGENDVAEILATAQGGSLFSTRELLVVLEIEDLGRSEKKVEALAGGLAAIGAGSCVLIHESASETERKSLAPIRAACDGVWTAWPPAFDALVAWGTRRLEAAAVRAEAGVVEAVASACEGDASACFNELEKLATFAGPEGRVTRAEVEALRAPMLDADLPQYVAAVAAGDVRRATQRLHRMLAGGMNEGTVMFALVNLVGGALGGWARSRELSALLARRVGARELGPAMDALYRMESAWKGGRADIVALLELATRTVAGAGAARAAGASAAHR</sequence>
<evidence type="ECO:0000256" key="4">
    <source>
        <dbReference type="ARBA" id="ARBA00022705"/>
    </source>
</evidence>
<reference evidence="8 9" key="1">
    <citation type="submission" date="2020-04" db="EMBL/GenBank/DDBJ databases">
        <title>Metagenomic profiling of ammonia- and methane-oxidizing microorganisms in a Dutch drinking water treatment plant.</title>
        <authorList>
            <person name="Poghosyan L."/>
            <person name="Leucker S."/>
        </authorList>
    </citation>
    <scope>NUCLEOTIDE SEQUENCE [LARGE SCALE GENOMIC DNA]</scope>
    <source>
        <strain evidence="8">S-RSF-IL-03</strain>
    </source>
</reference>
<dbReference type="NCBIfam" id="TIGR01128">
    <property type="entry name" value="holA"/>
    <property type="match status" value="1"/>
</dbReference>
<proteinExistence type="inferred from homology"/>
<keyword evidence="5" id="KW-0239">DNA-directed DNA polymerase</keyword>
<keyword evidence="2" id="KW-0808">Transferase</keyword>
<dbReference type="PANTHER" id="PTHR34388:SF1">
    <property type="entry name" value="DNA POLYMERASE III SUBUNIT DELTA"/>
    <property type="match status" value="1"/>
</dbReference>
<evidence type="ECO:0000256" key="5">
    <source>
        <dbReference type="ARBA" id="ARBA00022932"/>
    </source>
</evidence>
<evidence type="ECO:0000256" key="1">
    <source>
        <dbReference type="ARBA" id="ARBA00012417"/>
    </source>
</evidence>
<protein>
    <recommendedName>
        <fullName evidence="1">DNA-directed DNA polymerase</fullName>
        <ecNumber evidence="1">2.7.7.7</ecNumber>
    </recommendedName>
</protein>
<gene>
    <name evidence="8" type="ORF">HOP12_03330</name>
</gene>
<dbReference type="Gene3D" id="3.40.50.300">
    <property type="entry name" value="P-loop containing nucleotide triphosphate hydrolases"/>
    <property type="match status" value="1"/>
</dbReference>
<dbReference type="SUPFAM" id="SSF48019">
    <property type="entry name" value="post-AAA+ oligomerization domain-like"/>
    <property type="match status" value="1"/>
</dbReference>
<dbReference type="EC" id="2.7.7.7" evidence="1"/>
<dbReference type="PANTHER" id="PTHR34388">
    <property type="entry name" value="DNA POLYMERASE III SUBUNIT DELTA"/>
    <property type="match status" value="1"/>
</dbReference>
<comment type="catalytic activity">
    <reaction evidence="7">
        <text>DNA(n) + a 2'-deoxyribonucleoside 5'-triphosphate = DNA(n+1) + diphosphate</text>
        <dbReference type="Rhea" id="RHEA:22508"/>
        <dbReference type="Rhea" id="RHEA-COMP:17339"/>
        <dbReference type="Rhea" id="RHEA-COMP:17340"/>
        <dbReference type="ChEBI" id="CHEBI:33019"/>
        <dbReference type="ChEBI" id="CHEBI:61560"/>
        <dbReference type="ChEBI" id="CHEBI:173112"/>
        <dbReference type="EC" id="2.7.7.7"/>
    </reaction>
</comment>
<dbReference type="InterPro" id="IPR005790">
    <property type="entry name" value="DNA_polIII_delta"/>
</dbReference>
<organism evidence="8 9">
    <name type="scientific">Eiseniibacteriota bacterium</name>
    <dbReference type="NCBI Taxonomy" id="2212470"/>
    <lineage>
        <taxon>Bacteria</taxon>
        <taxon>Candidatus Eiseniibacteriota</taxon>
    </lineage>
</organism>
<evidence type="ECO:0000256" key="3">
    <source>
        <dbReference type="ARBA" id="ARBA00022695"/>
    </source>
</evidence>
<dbReference type="GO" id="GO:0003677">
    <property type="term" value="F:DNA binding"/>
    <property type="evidence" value="ECO:0007669"/>
    <property type="project" value="InterPro"/>
</dbReference>
<comment type="similarity">
    <text evidence="6">Belongs to the DNA polymerase HolA subunit family.</text>
</comment>
<dbReference type="GO" id="GO:0003887">
    <property type="term" value="F:DNA-directed DNA polymerase activity"/>
    <property type="evidence" value="ECO:0007669"/>
    <property type="project" value="UniProtKB-KW"/>
</dbReference>
<keyword evidence="3" id="KW-0548">Nucleotidyltransferase</keyword>
<dbReference type="SUPFAM" id="SSF52540">
    <property type="entry name" value="P-loop containing nucleoside triphosphate hydrolases"/>
    <property type="match status" value="1"/>
</dbReference>